<sequence length="138" mass="15811">MSLQVWNIITCPKKRFGRCCKLAVRIICRLLGKDECTSRFNEIFADIEGRVSMENPDVCVNALQVISEFHRSLPQQFGTRVRTLITEFVVPGLILSPDSDDDTNESHDLSTPLEERSVSQYCLPKVSWLSFLTMMQLR</sequence>
<name>A0A0D8XWS8_DICVI</name>
<organism evidence="1 2">
    <name type="scientific">Dictyocaulus viviparus</name>
    <name type="common">Bovine lungworm</name>
    <dbReference type="NCBI Taxonomy" id="29172"/>
    <lineage>
        <taxon>Eukaryota</taxon>
        <taxon>Metazoa</taxon>
        <taxon>Ecdysozoa</taxon>
        <taxon>Nematoda</taxon>
        <taxon>Chromadorea</taxon>
        <taxon>Rhabditida</taxon>
        <taxon>Rhabditina</taxon>
        <taxon>Rhabditomorpha</taxon>
        <taxon>Strongyloidea</taxon>
        <taxon>Metastrongylidae</taxon>
        <taxon>Dictyocaulus</taxon>
    </lineage>
</organism>
<evidence type="ECO:0000313" key="1">
    <source>
        <dbReference type="EMBL" id="KJH46801.1"/>
    </source>
</evidence>
<proteinExistence type="predicted"/>
<dbReference type="AlphaFoldDB" id="A0A0D8XWS8"/>
<reference evidence="1 2" key="1">
    <citation type="submission" date="2013-11" db="EMBL/GenBank/DDBJ databases">
        <title>Draft genome of the bovine lungworm Dictyocaulus viviparus.</title>
        <authorList>
            <person name="Mitreva M."/>
        </authorList>
    </citation>
    <scope>NUCLEOTIDE SEQUENCE [LARGE SCALE GENOMIC DNA]</scope>
    <source>
        <strain evidence="1 2">HannoverDv2000</strain>
    </source>
</reference>
<reference evidence="2" key="2">
    <citation type="journal article" date="2016" name="Sci. Rep.">
        <title>Dictyocaulus viviparus genome, variome and transcriptome elucidate lungworm biology and support future intervention.</title>
        <authorList>
            <person name="McNulty S.N."/>
            <person name="Strube C."/>
            <person name="Rosa B.A."/>
            <person name="Martin J.C."/>
            <person name="Tyagi R."/>
            <person name="Choi Y.J."/>
            <person name="Wang Q."/>
            <person name="Hallsworth Pepin K."/>
            <person name="Zhang X."/>
            <person name="Ozersky P."/>
            <person name="Wilson R.K."/>
            <person name="Sternberg P.W."/>
            <person name="Gasser R.B."/>
            <person name="Mitreva M."/>
        </authorList>
    </citation>
    <scope>NUCLEOTIDE SEQUENCE [LARGE SCALE GENOMIC DNA]</scope>
    <source>
        <strain evidence="2">HannoverDv2000</strain>
    </source>
</reference>
<gene>
    <name evidence="1" type="ORF">DICVIV_07127</name>
</gene>
<dbReference type="EMBL" id="KN716334">
    <property type="protein sequence ID" value="KJH46801.1"/>
    <property type="molecule type" value="Genomic_DNA"/>
</dbReference>
<evidence type="ECO:0000313" key="2">
    <source>
        <dbReference type="Proteomes" id="UP000053766"/>
    </source>
</evidence>
<keyword evidence="2" id="KW-1185">Reference proteome</keyword>
<accession>A0A0D8XWS8</accession>
<dbReference type="Proteomes" id="UP000053766">
    <property type="component" value="Unassembled WGS sequence"/>
</dbReference>
<protein>
    <submittedName>
        <fullName evidence="1">Uncharacterized protein</fullName>
    </submittedName>
</protein>